<dbReference type="Proteomes" id="UP000299084">
    <property type="component" value="Unassembled WGS sequence"/>
</dbReference>
<name>A0A5N4CCS7_CAMDR</name>
<protein>
    <submittedName>
        <fullName evidence="1">Uncharacterized protein</fullName>
    </submittedName>
</protein>
<organism evidence="1 2">
    <name type="scientific">Camelus dromedarius</name>
    <name type="common">Dromedary</name>
    <name type="synonym">Arabian camel</name>
    <dbReference type="NCBI Taxonomy" id="9838"/>
    <lineage>
        <taxon>Eukaryota</taxon>
        <taxon>Metazoa</taxon>
        <taxon>Chordata</taxon>
        <taxon>Craniata</taxon>
        <taxon>Vertebrata</taxon>
        <taxon>Euteleostomi</taxon>
        <taxon>Mammalia</taxon>
        <taxon>Eutheria</taxon>
        <taxon>Laurasiatheria</taxon>
        <taxon>Artiodactyla</taxon>
        <taxon>Tylopoda</taxon>
        <taxon>Camelidae</taxon>
        <taxon>Camelus</taxon>
    </lineage>
</organism>
<proteinExistence type="predicted"/>
<comment type="caution">
    <text evidence="1">The sequence shown here is derived from an EMBL/GenBank/DDBJ whole genome shotgun (WGS) entry which is preliminary data.</text>
</comment>
<evidence type="ECO:0000313" key="2">
    <source>
        <dbReference type="Proteomes" id="UP000299084"/>
    </source>
</evidence>
<gene>
    <name evidence="1" type="ORF">Cadr_000029855</name>
</gene>
<reference evidence="1 2" key="1">
    <citation type="journal article" date="2019" name="Mol. Ecol. Resour.">
        <title>Improving Illumina assemblies with Hi-C and long reads: an example with the North African dromedary.</title>
        <authorList>
            <person name="Elbers J.P."/>
            <person name="Rogers M.F."/>
            <person name="Perelman P.L."/>
            <person name="Proskuryakova A.A."/>
            <person name="Serdyukova N.A."/>
            <person name="Johnson W.E."/>
            <person name="Horin P."/>
            <person name="Corander J."/>
            <person name="Murphy D."/>
            <person name="Burger P.A."/>
        </authorList>
    </citation>
    <scope>NUCLEOTIDE SEQUENCE [LARGE SCALE GENOMIC DNA]</scope>
    <source>
        <strain evidence="1">Drom800</strain>
        <tissue evidence="1">Blood</tissue>
    </source>
</reference>
<evidence type="ECO:0000313" key="1">
    <source>
        <dbReference type="EMBL" id="KAB1256718.1"/>
    </source>
</evidence>
<keyword evidence="2" id="KW-1185">Reference proteome</keyword>
<sequence>MKTLLAEQLVRQRLHEPLPETSLKSSKAGTNVPVGRGFSRLEEISIRLAVSWDLTAP</sequence>
<accession>A0A5N4CCS7</accession>
<dbReference type="EMBL" id="JWIN03000028">
    <property type="protein sequence ID" value="KAB1256718.1"/>
    <property type="molecule type" value="Genomic_DNA"/>
</dbReference>
<dbReference type="AlphaFoldDB" id="A0A5N4CCS7"/>